<dbReference type="InterPro" id="IPR056463">
    <property type="entry name" value="DUF7373_C"/>
</dbReference>
<evidence type="ECO:0000313" key="4">
    <source>
        <dbReference type="EMBL" id="NKY20130.1"/>
    </source>
</evidence>
<keyword evidence="5" id="KW-1185">Reference proteome</keyword>
<dbReference type="InterPro" id="IPR055797">
    <property type="entry name" value="DUF7373"/>
</dbReference>
<organism evidence="4 5">
    <name type="scientific">Tsukamurella spumae</name>
    <dbReference type="NCBI Taxonomy" id="44753"/>
    <lineage>
        <taxon>Bacteria</taxon>
        <taxon>Bacillati</taxon>
        <taxon>Actinomycetota</taxon>
        <taxon>Actinomycetes</taxon>
        <taxon>Mycobacteriales</taxon>
        <taxon>Tsukamurellaceae</taxon>
        <taxon>Tsukamurella</taxon>
    </lineage>
</organism>
<comment type="caution">
    <text evidence="4">The sequence shown here is derived from an EMBL/GenBank/DDBJ whole genome shotgun (WGS) entry which is preliminary data.</text>
</comment>
<dbReference type="PROSITE" id="PS51257">
    <property type="entry name" value="PROKAR_LIPOPROTEIN"/>
    <property type="match status" value="1"/>
</dbReference>
<feature type="domain" description="DUF7373" evidence="3">
    <location>
        <begin position="270"/>
        <end position="391"/>
    </location>
</feature>
<proteinExistence type="predicted"/>
<dbReference type="Proteomes" id="UP000582646">
    <property type="component" value="Unassembled WGS sequence"/>
</dbReference>
<evidence type="ECO:0000259" key="3">
    <source>
        <dbReference type="Pfam" id="PF24092"/>
    </source>
</evidence>
<evidence type="ECO:0000313" key="5">
    <source>
        <dbReference type="Proteomes" id="UP000582646"/>
    </source>
</evidence>
<protein>
    <submittedName>
        <fullName evidence="4">Uncharacterized protein</fullName>
    </submittedName>
</protein>
<dbReference type="AlphaFoldDB" id="A0A846X8U4"/>
<evidence type="ECO:0000256" key="1">
    <source>
        <dbReference type="SAM" id="MobiDB-lite"/>
    </source>
</evidence>
<accession>A0A846X8U4</accession>
<reference evidence="4 5" key="1">
    <citation type="submission" date="2020-04" db="EMBL/GenBank/DDBJ databases">
        <title>MicrobeNet Type strains.</title>
        <authorList>
            <person name="Nicholson A.C."/>
        </authorList>
    </citation>
    <scope>NUCLEOTIDE SEQUENCE [LARGE SCALE GENOMIC DNA]</scope>
    <source>
        <strain evidence="4 5">DSM 44113</strain>
    </source>
</reference>
<dbReference type="Pfam" id="PF24092">
    <property type="entry name" value="DUF7373_C"/>
    <property type="match status" value="1"/>
</dbReference>
<feature type="compositionally biased region" description="Basic and acidic residues" evidence="1">
    <location>
        <begin position="52"/>
        <end position="61"/>
    </location>
</feature>
<feature type="region of interest" description="Disordered" evidence="1">
    <location>
        <begin position="28"/>
        <end position="61"/>
    </location>
</feature>
<feature type="domain" description="DUF7373" evidence="2">
    <location>
        <begin position="54"/>
        <end position="241"/>
    </location>
</feature>
<gene>
    <name evidence="4" type="ORF">HF999_17355</name>
</gene>
<name>A0A846X8U4_9ACTN</name>
<dbReference type="EMBL" id="JAAXOQ010000026">
    <property type="protein sequence ID" value="NKY20130.1"/>
    <property type="molecule type" value="Genomic_DNA"/>
</dbReference>
<sequence>MRGIRGALIGVGTATVLAVTGCSSTVAGTAHPDPSAAVRLDTGGYPTSPRPVPERTDPNDRRVQSSYELAGYLISPADVDAAFDWAGASRVPVLASQVSLAVAFGMPQSTALAQTDGLVGGAVSARQTAGTASADTASMTTYVIRYRTAATATAAGAALRALRKEADQELPGRPGSFRGPENAATDLPTMWWQPHQDYLLGVGFKSVPDERAVSLAGRWLDRQTRELAGVTTTVEQLLALPPDRDGIMSLTIPDAVRVADGTQPALAYMSTRAWLNVTTGQWTPRSRLYERAGVDLIGSAGSTVFRTRSAASARYLLDAMRDGEGGSDGTEVAEAAPPGLAGSRCSSFTTSANGAPRKAYQCVLAVGRYYLNTGAVGTLTQAHQQAAASYLMAKDAK</sequence>
<evidence type="ECO:0000259" key="2">
    <source>
        <dbReference type="Pfam" id="PF24088"/>
    </source>
</evidence>
<dbReference type="Pfam" id="PF24088">
    <property type="entry name" value="DUF7373"/>
    <property type="match status" value="1"/>
</dbReference>
<dbReference type="RefSeq" id="WP_168547098.1">
    <property type="nucleotide sequence ID" value="NZ_BAAAKS010000036.1"/>
</dbReference>